<accession>A0AAV5VCI3</accession>
<keyword evidence="1" id="KW-0067">ATP-binding</keyword>
<feature type="transmembrane region" description="Helical" evidence="2">
    <location>
        <begin position="88"/>
        <end position="108"/>
    </location>
</feature>
<keyword evidence="4" id="KW-1185">Reference proteome</keyword>
<dbReference type="EMBL" id="BTSY01000002">
    <property type="protein sequence ID" value="GMT15897.1"/>
    <property type="molecule type" value="Genomic_DNA"/>
</dbReference>
<evidence type="ECO:0000256" key="1">
    <source>
        <dbReference type="PROSITE-ProRule" id="PRU10141"/>
    </source>
</evidence>
<evidence type="ECO:0000256" key="2">
    <source>
        <dbReference type="SAM" id="Phobius"/>
    </source>
</evidence>
<keyword evidence="2" id="KW-0472">Membrane</keyword>
<organism evidence="3 4">
    <name type="scientific">Pristionchus fissidentatus</name>
    <dbReference type="NCBI Taxonomy" id="1538716"/>
    <lineage>
        <taxon>Eukaryota</taxon>
        <taxon>Metazoa</taxon>
        <taxon>Ecdysozoa</taxon>
        <taxon>Nematoda</taxon>
        <taxon>Chromadorea</taxon>
        <taxon>Rhabditida</taxon>
        <taxon>Rhabditina</taxon>
        <taxon>Diplogasteromorpha</taxon>
        <taxon>Diplogasteroidea</taxon>
        <taxon>Neodiplogasteridae</taxon>
        <taxon>Pristionchus</taxon>
    </lineage>
</organism>
<keyword evidence="1" id="KW-0547">Nucleotide-binding</keyword>
<evidence type="ECO:0000313" key="4">
    <source>
        <dbReference type="Proteomes" id="UP001432322"/>
    </source>
</evidence>
<keyword evidence="2" id="KW-1133">Transmembrane helix</keyword>
<dbReference type="AlphaFoldDB" id="A0AAV5VCI3"/>
<comment type="caution">
    <text evidence="3">The sequence shown here is derived from an EMBL/GenBank/DDBJ whole genome shotgun (WGS) entry which is preliminary data.</text>
</comment>
<reference evidence="3" key="1">
    <citation type="submission" date="2023-10" db="EMBL/GenBank/DDBJ databases">
        <title>Genome assembly of Pristionchus species.</title>
        <authorList>
            <person name="Yoshida K."/>
            <person name="Sommer R.J."/>
        </authorList>
    </citation>
    <scope>NUCLEOTIDE SEQUENCE</scope>
    <source>
        <strain evidence="3">RS5133</strain>
    </source>
</reference>
<proteinExistence type="predicted"/>
<keyword evidence="2" id="KW-0812">Transmembrane</keyword>
<evidence type="ECO:0000313" key="3">
    <source>
        <dbReference type="EMBL" id="GMT15897.1"/>
    </source>
</evidence>
<gene>
    <name evidence="3" type="ORF">PFISCL1PPCAC_7194</name>
</gene>
<dbReference type="GO" id="GO:0005524">
    <property type="term" value="F:ATP binding"/>
    <property type="evidence" value="ECO:0007669"/>
    <property type="project" value="UniProtKB-UniRule"/>
</dbReference>
<protein>
    <submittedName>
        <fullName evidence="3">Uncharacterized protein</fullName>
    </submittedName>
</protein>
<feature type="binding site" evidence="1">
    <location>
        <position position="79"/>
    </location>
    <ligand>
        <name>ATP</name>
        <dbReference type="ChEBI" id="CHEBI:30616"/>
    </ligand>
</feature>
<sequence>MADYLNQAQRVFLAVSIPTGCGNGKIEFHFPDGYQSCVNAKDVSIIGSGTYGVVAGTRGTTGRVDNSGTRISVELAVKKFRRVMESSLWVSPFLSSRILLQIMAAFVIC</sequence>
<name>A0AAV5VCI3_9BILA</name>
<dbReference type="Proteomes" id="UP001432322">
    <property type="component" value="Unassembled WGS sequence"/>
</dbReference>
<dbReference type="PROSITE" id="PS00107">
    <property type="entry name" value="PROTEIN_KINASE_ATP"/>
    <property type="match status" value="1"/>
</dbReference>
<dbReference type="InterPro" id="IPR017441">
    <property type="entry name" value="Protein_kinase_ATP_BS"/>
</dbReference>